<evidence type="ECO:0000256" key="4">
    <source>
        <dbReference type="ARBA" id="ARBA00023274"/>
    </source>
</evidence>
<sequence length="305" mass="34575">MSKFPPDVAELFSRGPPLPYRKPIDYPLEKRRTNPNITGLTKYLSSLHQYKEEFPRGTANKHLRVYEDVKHEKEKEMDKLQLLCEEWKPAEDPNIAGTDPYKTIFVGRLPYDTTELDLQEIFGKYGAVDKVRVVRDKSNKSRGYGFVLFADPQASKRTMRETGVHRGIPIKGRTCIVDFERGRTNRYFTPRRLGGGLGGRGYTQTPPRSSRFAPLRATGSDHLSGFGATRFTSDNGEFRTERYAPSSATAARGPSRYNTQPQPQPAPFEQQHSAGEEFVPTVLYKSRTARTRPTATDSEDPGMDY</sequence>
<dbReference type="InterPro" id="IPR035979">
    <property type="entry name" value="RBD_domain_sf"/>
</dbReference>
<evidence type="ECO:0000259" key="7">
    <source>
        <dbReference type="PROSITE" id="PS50102"/>
    </source>
</evidence>
<dbReference type="GO" id="GO:0005685">
    <property type="term" value="C:U1 snRNP"/>
    <property type="evidence" value="ECO:0007669"/>
    <property type="project" value="EnsemblFungi"/>
</dbReference>
<dbReference type="SUPFAM" id="SSF54928">
    <property type="entry name" value="RNA-binding domain, RBD"/>
    <property type="match status" value="1"/>
</dbReference>
<dbReference type="CDD" id="cd21615">
    <property type="entry name" value="RRM_SNP1_like"/>
    <property type="match status" value="1"/>
</dbReference>
<dbReference type="PANTHER" id="PTHR13952:SF5">
    <property type="entry name" value="U1 SMALL NUCLEAR RIBONUCLEOPROTEIN 70 KDA"/>
    <property type="match status" value="1"/>
</dbReference>
<reference evidence="8 9" key="1">
    <citation type="journal article" date="2011" name="Proc. Natl. Acad. Sci. U.S.A.">
        <title>Evolutionary erosion of yeast sex chromosomes by mating-type switching accidents.</title>
        <authorList>
            <person name="Gordon J.L."/>
            <person name="Armisen D."/>
            <person name="Proux-Wera E."/>
            <person name="Oheigeartaigh S.S."/>
            <person name="Byrne K.P."/>
            <person name="Wolfe K.H."/>
        </authorList>
    </citation>
    <scope>NUCLEOTIDE SEQUENCE [LARGE SCALE GENOMIC DNA]</scope>
    <source>
        <strain evidence="9">ATCC MYA-139 / BCRC 22969 / CBS 8797 / CCRC 22969 / KCTC 17520 / NBRC 10181 / NCYC 3082</strain>
    </source>
</reference>
<dbReference type="HOGENOM" id="CLU_045151_4_1_1"/>
<keyword evidence="9" id="KW-1185">Reference proteome</keyword>
<dbReference type="Proteomes" id="UP000006310">
    <property type="component" value="Chromosome 12"/>
</dbReference>
<dbReference type="InterPro" id="IPR000504">
    <property type="entry name" value="RRM_dom"/>
</dbReference>
<dbReference type="PROSITE" id="PS50102">
    <property type="entry name" value="RRM"/>
    <property type="match status" value="1"/>
</dbReference>
<protein>
    <recommendedName>
        <fullName evidence="7">RRM domain-containing protein</fullName>
    </recommendedName>
</protein>
<dbReference type="eggNOG" id="KOG0113">
    <property type="taxonomic scope" value="Eukaryota"/>
</dbReference>
<accession>J7RS94</accession>
<dbReference type="Gene3D" id="3.30.70.330">
    <property type="match status" value="1"/>
</dbReference>
<keyword evidence="2 5" id="KW-0694">RNA-binding</keyword>
<evidence type="ECO:0000256" key="1">
    <source>
        <dbReference type="ARBA" id="ARBA00004123"/>
    </source>
</evidence>
<dbReference type="Pfam" id="PF00076">
    <property type="entry name" value="RRM_1"/>
    <property type="match status" value="1"/>
</dbReference>
<dbReference type="Pfam" id="PF12220">
    <property type="entry name" value="U1snRNP70_N"/>
    <property type="match status" value="1"/>
</dbReference>
<evidence type="ECO:0000313" key="8">
    <source>
        <dbReference type="EMBL" id="CCK72778.1"/>
    </source>
</evidence>
<evidence type="ECO:0000256" key="5">
    <source>
        <dbReference type="PROSITE-ProRule" id="PRU00176"/>
    </source>
</evidence>
<dbReference type="GO" id="GO:0003729">
    <property type="term" value="F:mRNA binding"/>
    <property type="evidence" value="ECO:0007669"/>
    <property type="project" value="EnsemblFungi"/>
</dbReference>
<dbReference type="GO" id="GO:0000243">
    <property type="term" value="C:commitment complex"/>
    <property type="evidence" value="ECO:0007669"/>
    <property type="project" value="EnsemblFungi"/>
</dbReference>
<dbReference type="InterPro" id="IPR022023">
    <property type="entry name" value="U1snRNP70_N"/>
</dbReference>
<dbReference type="GO" id="GO:0071011">
    <property type="term" value="C:precatalytic spliceosome"/>
    <property type="evidence" value="ECO:0007669"/>
    <property type="project" value="TreeGrafter"/>
</dbReference>
<dbReference type="SMART" id="SM00360">
    <property type="entry name" value="RRM"/>
    <property type="match status" value="1"/>
</dbReference>
<feature type="region of interest" description="Disordered" evidence="6">
    <location>
        <begin position="190"/>
        <end position="305"/>
    </location>
</feature>
<reference evidence="9" key="2">
    <citation type="submission" date="2012-08" db="EMBL/GenBank/DDBJ databases">
        <title>Genome sequence of Kazachstania naganishii.</title>
        <authorList>
            <person name="Gordon J.L."/>
            <person name="Armisen D."/>
            <person name="Proux-Wera E."/>
            <person name="OhEigeartaigh S.S."/>
            <person name="Byrne K.P."/>
            <person name="Wolfe K.H."/>
        </authorList>
    </citation>
    <scope>NUCLEOTIDE SEQUENCE [LARGE SCALE GENOMIC DNA]</scope>
    <source>
        <strain evidence="9">ATCC MYA-139 / BCRC 22969 / CBS 8797 / CCRC 22969 / KCTC 17520 / NBRC 10181 / NCYC 3082</strain>
    </source>
</reference>
<feature type="domain" description="RRM" evidence="7">
    <location>
        <begin position="102"/>
        <end position="182"/>
    </location>
</feature>
<comment type="subcellular location">
    <subcellularLocation>
        <location evidence="1">Nucleus</location>
    </subcellularLocation>
</comment>
<dbReference type="OrthoDB" id="4207594at2759"/>
<dbReference type="KEGG" id="kng:KNAG_0L01580"/>
<evidence type="ECO:0000313" key="9">
    <source>
        <dbReference type="Proteomes" id="UP000006310"/>
    </source>
</evidence>
<keyword evidence="3" id="KW-0539">Nucleus</keyword>
<dbReference type="InterPro" id="IPR012677">
    <property type="entry name" value="Nucleotide-bd_a/b_plait_sf"/>
</dbReference>
<feature type="region of interest" description="Disordered" evidence="6">
    <location>
        <begin position="1"/>
        <end position="25"/>
    </location>
</feature>
<evidence type="ECO:0000256" key="2">
    <source>
        <dbReference type="ARBA" id="ARBA00022884"/>
    </source>
</evidence>
<dbReference type="GeneID" id="34528551"/>
<dbReference type="PANTHER" id="PTHR13952">
    <property type="entry name" value="U1 SMALL NUCLEAR RIBONUCLEOPROTEIN 70 KD"/>
    <property type="match status" value="1"/>
</dbReference>
<dbReference type="GO" id="GO:0071004">
    <property type="term" value="C:U2-type prespliceosome"/>
    <property type="evidence" value="ECO:0007669"/>
    <property type="project" value="EnsemblFungi"/>
</dbReference>
<keyword evidence="4" id="KW-0687">Ribonucleoprotein</keyword>
<dbReference type="EMBL" id="HE978325">
    <property type="protein sequence ID" value="CCK72778.1"/>
    <property type="molecule type" value="Genomic_DNA"/>
</dbReference>
<proteinExistence type="predicted"/>
<evidence type="ECO:0000256" key="3">
    <source>
        <dbReference type="ARBA" id="ARBA00023242"/>
    </source>
</evidence>
<dbReference type="GO" id="GO:0000398">
    <property type="term" value="P:mRNA splicing, via spliceosome"/>
    <property type="evidence" value="ECO:0007669"/>
    <property type="project" value="EnsemblFungi"/>
</dbReference>
<evidence type="ECO:0000256" key="6">
    <source>
        <dbReference type="SAM" id="MobiDB-lite"/>
    </source>
</evidence>
<dbReference type="OMA" id="KYPPNIQ"/>
<dbReference type="AlphaFoldDB" id="J7RS94"/>
<dbReference type="STRING" id="1071383.J7RS94"/>
<organism evidence="8 9">
    <name type="scientific">Huiozyma naganishii (strain ATCC MYA-139 / BCRC 22969 / CBS 8797 / KCTC 17520 / NBRC 10181 / NCYC 3082 / Yp74L-3)</name>
    <name type="common">Yeast</name>
    <name type="synonym">Kazachstania naganishii</name>
    <dbReference type="NCBI Taxonomy" id="1071383"/>
    <lineage>
        <taxon>Eukaryota</taxon>
        <taxon>Fungi</taxon>
        <taxon>Dikarya</taxon>
        <taxon>Ascomycota</taxon>
        <taxon>Saccharomycotina</taxon>
        <taxon>Saccharomycetes</taxon>
        <taxon>Saccharomycetales</taxon>
        <taxon>Saccharomycetaceae</taxon>
        <taxon>Huiozyma</taxon>
    </lineage>
</organism>
<dbReference type="GO" id="GO:0030619">
    <property type="term" value="F:U1 snRNA binding"/>
    <property type="evidence" value="ECO:0007669"/>
    <property type="project" value="EnsemblFungi"/>
</dbReference>
<gene>
    <name evidence="8" type="primary">KNAG0L01580</name>
    <name evidence="8" type="ordered locus">KNAG_0L01580</name>
</gene>
<dbReference type="RefSeq" id="XP_022467022.1">
    <property type="nucleotide sequence ID" value="XM_022610757.1"/>
</dbReference>
<name>J7RS94_HUIN7</name>
<dbReference type="InterPro" id="IPR051183">
    <property type="entry name" value="U1_U11-U12_snRNP_70-35kDa"/>
</dbReference>